<dbReference type="AlphaFoldDB" id="A0A3R5WK25"/>
<dbReference type="InterPro" id="IPR022703">
    <property type="entry name" value="DUF3533"/>
</dbReference>
<dbReference type="Pfam" id="PF12051">
    <property type="entry name" value="DUF3533"/>
    <property type="match status" value="1"/>
</dbReference>
<dbReference type="PANTHER" id="PTHR43077:SF10">
    <property type="entry name" value="TRANSPORT PERMEASE PROTEIN"/>
    <property type="match status" value="1"/>
</dbReference>
<name>A0A3R5WK25_9FIRM</name>
<dbReference type="InterPro" id="IPR017501">
    <property type="entry name" value="Phage_infect_YhgE_C"/>
</dbReference>
<dbReference type="GO" id="GO:0140359">
    <property type="term" value="F:ABC-type transporter activity"/>
    <property type="evidence" value="ECO:0007669"/>
    <property type="project" value="InterPro"/>
</dbReference>
<dbReference type="Pfam" id="PF12698">
    <property type="entry name" value="ABC2_membrane_3"/>
    <property type="match status" value="1"/>
</dbReference>
<dbReference type="InterPro" id="IPR013525">
    <property type="entry name" value="ABC2_TM"/>
</dbReference>
<feature type="transmembrane region" description="Helical" evidence="5">
    <location>
        <begin position="584"/>
        <end position="605"/>
    </location>
</feature>
<reference evidence="8 9" key="1">
    <citation type="submission" date="2018-08" db="EMBL/GenBank/DDBJ databases">
        <title>A genome reference for cultivated species of the human gut microbiota.</title>
        <authorList>
            <person name="Zou Y."/>
            <person name="Xue W."/>
            <person name="Luo G."/>
        </authorList>
    </citation>
    <scope>NUCLEOTIDE SEQUENCE [LARGE SCALE GENOMIC DNA]</scope>
    <source>
        <strain evidence="8 9">AF22-21</strain>
    </source>
</reference>
<feature type="transmembrane region" description="Helical" evidence="5">
    <location>
        <begin position="617"/>
        <end position="636"/>
    </location>
</feature>
<dbReference type="EMBL" id="QRVK01000012">
    <property type="protein sequence ID" value="RGS43027.1"/>
    <property type="molecule type" value="Genomic_DNA"/>
</dbReference>
<evidence type="ECO:0000313" key="8">
    <source>
        <dbReference type="EMBL" id="RGS43027.1"/>
    </source>
</evidence>
<comment type="caution">
    <text evidence="8">The sequence shown here is derived from an EMBL/GenBank/DDBJ whole genome shotgun (WGS) entry which is preliminary data.</text>
</comment>
<feature type="transmembrane region" description="Helical" evidence="5">
    <location>
        <begin position="671"/>
        <end position="692"/>
    </location>
</feature>
<protein>
    <submittedName>
        <fullName evidence="8">YhgE/Pip domain-containing protein</fullName>
    </submittedName>
</protein>
<dbReference type="InterPro" id="IPR017500">
    <property type="entry name" value="Phage_infect_YhgE_N"/>
</dbReference>
<gene>
    <name evidence="8" type="ORF">DWX94_06635</name>
</gene>
<comment type="subcellular location">
    <subcellularLocation>
        <location evidence="1">Membrane</location>
        <topology evidence="1">Multi-pass membrane protein</topology>
    </subcellularLocation>
</comment>
<feature type="transmembrane region" description="Helical" evidence="5">
    <location>
        <begin position="12"/>
        <end position="38"/>
    </location>
</feature>
<feature type="transmembrane region" description="Helical" evidence="5">
    <location>
        <begin position="557"/>
        <end position="578"/>
    </location>
</feature>
<dbReference type="Proteomes" id="UP000283295">
    <property type="component" value="Unassembled WGS sequence"/>
</dbReference>
<evidence type="ECO:0000256" key="1">
    <source>
        <dbReference type="ARBA" id="ARBA00004141"/>
    </source>
</evidence>
<organism evidence="8 9">
    <name type="scientific">Coprococcus eutactus</name>
    <dbReference type="NCBI Taxonomy" id="33043"/>
    <lineage>
        <taxon>Bacteria</taxon>
        <taxon>Bacillati</taxon>
        <taxon>Bacillota</taxon>
        <taxon>Clostridia</taxon>
        <taxon>Lachnospirales</taxon>
        <taxon>Lachnospiraceae</taxon>
        <taxon>Coprococcus</taxon>
    </lineage>
</organism>
<keyword evidence="2 5" id="KW-0812">Transmembrane</keyword>
<dbReference type="GO" id="GO:0016020">
    <property type="term" value="C:membrane"/>
    <property type="evidence" value="ECO:0007669"/>
    <property type="project" value="UniProtKB-SubCell"/>
</dbReference>
<evidence type="ECO:0000256" key="4">
    <source>
        <dbReference type="ARBA" id="ARBA00023136"/>
    </source>
</evidence>
<dbReference type="PANTHER" id="PTHR43077">
    <property type="entry name" value="TRANSPORT PERMEASE YVFS-RELATED"/>
    <property type="match status" value="1"/>
</dbReference>
<evidence type="ECO:0000256" key="2">
    <source>
        <dbReference type="ARBA" id="ARBA00022692"/>
    </source>
</evidence>
<feature type="domain" description="DUF3533" evidence="6">
    <location>
        <begin position="49"/>
        <end position="186"/>
    </location>
</feature>
<evidence type="ECO:0000256" key="3">
    <source>
        <dbReference type="ARBA" id="ARBA00022989"/>
    </source>
</evidence>
<evidence type="ECO:0000259" key="6">
    <source>
        <dbReference type="Pfam" id="PF12051"/>
    </source>
</evidence>
<dbReference type="InterPro" id="IPR051328">
    <property type="entry name" value="T7SS_ABC-Transporter"/>
</dbReference>
<evidence type="ECO:0000313" key="9">
    <source>
        <dbReference type="Proteomes" id="UP000283295"/>
    </source>
</evidence>
<feature type="transmembrane region" description="Helical" evidence="5">
    <location>
        <begin position="517"/>
        <end position="536"/>
    </location>
</feature>
<keyword evidence="3 5" id="KW-1133">Transmembrane helix</keyword>
<dbReference type="NCBIfam" id="TIGR03062">
    <property type="entry name" value="pip_yhgE_Cterm"/>
    <property type="match status" value="1"/>
</dbReference>
<dbReference type="OrthoDB" id="9811483at2"/>
<dbReference type="Gene3D" id="3.40.1710.10">
    <property type="entry name" value="abc type-2 transporter like domain"/>
    <property type="match status" value="1"/>
</dbReference>
<proteinExistence type="predicted"/>
<accession>A0A3R5WK25</accession>
<sequence>MKIILKIFKNDLIGIKGSILTIVLAVGLCILPALYAWFNIFANGDPYANTGNINIAVVNLDKGSDDGSGNIVNMGQSVTDKLKEQTSIGWVFPDSEDAAIEGVKSGKFYAAVVIDADFSSNMYNALTDNFINPSFTYYENEKKNAVAPKITDTAVSTLKTSINETYIKAISEKLLSSLDNSDTQLSADINSGTFVTSLKTLDDNLAGYQDMITSIIKANKKLVKDNNLKAASTKSTDAIKKADAAIDSSLSDMDQTGSSYYQLRDNLQSQIDSITNDIKSLETSAKLATLKDDTDDISADLDNIKSDAEALNKKLDAIETFVKSLPVSSIDKVKESIDRLDEMKSQVDTLTSLTEETIDNLDFSKIASIESDLTAKLSSVSNAIDTVDNTFSQKIVPDLDNILLNIKEALKNAQNLLKTLNETIVSTSTVFDNYKGTIDSMNTSLSDLSDLIGDVREKIATAISDINKASDSEAAAAILAFLNGDAEELATFLSKPVKVDEHYYYQIANYGSSMSPFYSVLAIWVGMTILVSLMKVHVNDAEYLKDARPHQLFWGRYLIFFLLSQLQVLVIVLGDLYLLKIQCLHPFAFWAVAALTGFTFSLLIYSLTISFGDIGKALAVVIMVLQIAGSGGTYPIEALPGFFRQAYIFFPFPYAINAMRECIGGMYHHDIFVYLAELSLFIVVALVIGLIIRKPFIRIMHFIEKRMEDTQMM</sequence>
<keyword evidence="4 5" id="KW-0472">Membrane</keyword>
<feature type="domain" description="ABC-2 type transporter transmembrane" evidence="7">
    <location>
        <begin position="387"/>
        <end position="691"/>
    </location>
</feature>
<dbReference type="NCBIfam" id="TIGR03061">
    <property type="entry name" value="pip_yhgE_Nterm"/>
    <property type="match status" value="1"/>
</dbReference>
<evidence type="ECO:0000256" key="5">
    <source>
        <dbReference type="SAM" id="Phobius"/>
    </source>
</evidence>
<evidence type="ECO:0000259" key="7">
    <source>
        <dbReference type="Pfam" id="PF12698"/>
    </source>
</evidence>